<evidence type="ECO:0000256" key="3">
    <source>
        <dbReference type="ARBA" id="ARBA00022723"/>
    </source>
</evidence>
<keyword evidence="6 10" id="KW-1133">Transmembrane helix</keyword>
<evidence type="ECO:0000256" key="6">
    <source>
        <dbReference type="ARBA" id="ARBA00022989"/>
    </source>
</evidence>
<protein>
    <recommendedName>
        <fullName evidence="11">RING-type domain-containing protein</fullName>
    </recommendedName>
</protein>
<dbReference type="SUPFAM" id="SSF57850">
    <property type="entry name" value="RING/U-box"/>
    <property type="match status" value="1"/>
</dbReference>
<reference evidence="13" key="1">
    <citation type="submission" date="2016-03" db="EMBL/GenBank/DDBJ databases">
        <authorList>
            <person name="Guldener U."/>
        </authorList>
    </citation>
    <scope>NUCLEOTIDE SEQUENCE [LARGE SCALE GENOMIC DNA]</scope>
    <source>
        <strain evidence="13">04CH-RAC-A.6.1</strain>
    </source>
</reference>
<dbReference type="InterPro" id="IPR013083">
    <property type="entry name" value="Znf_RING/FYVE/PHD"/>
</dbReference>
<dbReference type="CDD" id="cd16454">
    <property type="entry name" value="RING-H2_PA-TM-RING"/>
    <property type="match status" value="1"/>
</dbReference>
<dbReference type="GO" id="GO:0016020">
    <property type="term" value="C:membrane"/>
    <property type="evidence" value="ECO:0007669"/>
    <property type="project" value="UniProtKB-SubCell"/>
</dbReference>
<dbReference type="Proteomes" id="UP000178912">
    <property type="component" value="Unassembled WGS sequence"/>
</dbReference>
<keyword evidence="2 10" id="KW-0812">Transmembrane</keyword>
<feature type="region of interest" description="Disordered" evidence="9">
    <location>
        <begin position="100"/>
        <end position="153"/>
    </location>
</feature>
<sequence>MSSATPTSSSGAAATSLANYGTPLTSLPVTIFIAAFAVLFGLFGLFLIIGVVRRRRNPARYGPRPAIPGRVKQSRKKGLAMAVLESIPVVRFGANNKSDEPLQKDVELSGGLVEDEIPATASRNSRDINEVNPASDITEPPPSHQPTAKEGEMGGGTECSICIANFVESEEVRVLPCDHRFHPACIDPWLLNVSGTCPICRYDLQPEPEAPAAETNTATTATPALVATLAVPSPTAQRERTPIRSRLREIRSAHSGADYISALRNLHRDHEPRRPRSSGGAVAENQETRPT</sequence>
<evidence type="ECO:0000256" key="5">
    <source>
        <dbReference type="ARBA" id="ARBA00022833"/>
    </source>
</evidence>
<keyword evidence="13" id="KW-1185">Reference proteome</keyword>
<name>A0A1E1KJC8_9HELO</name>
<dbReference type="Pfam" id="PF13639">
    <property type="entry name" value="zf-RING_2"/>
    <property type="match status" value="1"/>
</dbReference>
<dbReference type="PANTHER" id="PTHR46539:SF1">
    <property type="entry name" value="E3 UBIQUITIN-PROTEIN LIGASE ATL42"/>
    <property type="match status" value="1"/>
</dbReference>
<proteinExistence type="predicted"/>
<organism evidence="12 13">
    <name type="scientific">Rhynchosporium agropyri</name>
    <dbReference type="NCBI Taxonomy" id="914238"/>
    <lineage>
        <taxon>Eukaryota</taxon>
        <taxon>Fungi</taxon>
        <taxon>Dikarya</taxon>
        <taxon>Ascomycota</taxon>
        <taxon>Pezizomycotina</taxon>
        <taxon>Leotiomycetes</taxon>
        <taxon>Helotiales</taxon>
        <taxon>Ploettnerulaceae</taxon>
        <taxon>Rhynchosporium</taxon>
    </lineage>
</organism>
<dbReference type="GO" id="GO:0008270">
    <property type="term" value="F:zinc ion binding"/>
    <property type="evidence" value="ECO:0007669"/>
    <property type="project" value="UniProtKB-KW"/>
</dbReference>
<evidence type="ECO:0000256" key="10">
    <source>
        <dbReference type="SAM" id="Phobius"/>
    </source>
</evidence>
<dbReference type="OrthoDB" id="8062037at2759"/>
<evidence type="ECO:0000256" key="8">
    <source>
        <dbReference type="PROSITE-ProRule" id="PRU00175"/>
    </source>
</evidence>
<accession>A0A1E1KJC8</accession>
<keyword evidence="7 10" id="KW-0472">Membrane</keyword>
<evidence type="ECO:0000256" key="9">
    <source>
        <dbReference type="SAM" id="MobiDB-lite"/>
    </source>
</evidence>
<dbReference type="AlphaFoldDB" id="A0A1E1KJC8"/>
<dbReference type="InterPro" id="IPR001841">
    <property type="entry name" value="Znf_RING"/>
</dbReference>
<evidence type="ECO:0000313" key="12">
    <source>
        <dbReference type="EMBL" id="CZS98149.1"/>
    </source>
</evidence>
<keyword evidence="4 8" id="KW-0863">Zinc-finger</keyword>
<dbReference type="PANTHER" id="PTHR46539">
    <property type="entry name" value="E3 UBIQUITIN-PROTEIN LIGASE ATL42"/>
    <property type="match status" value="1"/>
</dbReference>
<evidence type="ECO:0000259" key="11">
    <source>
        <dbReference type="PROSITE" id="PS50089"/>
    </source>
</evidence>
<keyword evidence="3" id="KW-0479">Metal-binding</keyword>
<dbReference type="Gene3D" id="3.30.40.10">
    <property type="entry name" value="Zinc/RING finger domain, C3HC4 (zinc finger)"/>
    <property type="match status" value="1"/>
</dbReference>
<dbReference type="EMBL" id="FJUX01000035">
    <property type="protein sequence ID" value="CZS98149.1"/>
    <property type="molecule type" value="Genomic_DNA"/>
</dbReference>
<evidence type="ECO:0000256" key="7">
    <source>
        <dbReference type="ARBA" id="ARBA00023136"/>
    </source>
</evidence>
<dbReference type="PROSITE" id="PS50089">
    <property type="entry name" value="ZF_RING_2"/>
    <property type="match status" value="1"/>
</dbReference>
<evidence type="ECO:0000256" key="4">
    <source>
        <dbReference type="ARBA" id="ARBA00022771"/>
    </source>
</evidence>
<gene>
    <name evidence="12" type="ORF">RAG0_06983</name>
</gene>
<dbReference type="SMART" id="SM00184">
    <property type="entry name" value="RING"/>
    <property type="match status" value="1"/>
</dbReference>
<keyword evidence="5" id="KW-0862">Zinc</keyword>
<evidence type="ECO:0000313" key="13">
    <source>
        <dbReference type="Proteomes" id="UP000178912"/>
    </source>
</evidence>
<evidence type="ECO:0000256" key="1">
    <source>
        <dbReference type="ARBA" id="ARBA00004370"/>
    </source>
</evidence>
<feature type="domain" description="RING-type" evidence="11">
    <location>
        <begin position="159"/>
        <end position="201"/>
    </location>
</feature>
<comment type="subcellular location">
    <subcellularLocation>
        <location evidence="1">Membrane</location>
    </subcellularLocation>
</comment>
<evidence type="ECO:0000256" key="2">
    <source>
        <dbReference type="ARBA" id="ARBA00022692"/>
    </source>
</evidence>
<feature type="region of interest" description="Disordered" evidence="9">
    <location>
        <begin position="265"/>
        <end position="291"/>
    </location>
</feature>
<feature type="transmembrane region" description="Helical" evidence="10">
    <location>
        <begin position="29"/>
        <end position="52"/>
    </location>
</feature>